<keyword evidence="5" id="KW-1185">Reference proteome</keyword>
<comment type="caution">
    <text evidence="4">The sequence shown here is derived from an EMBL/GenBank/DDBJ whole genome shotgun (WGS) entry which is preliminary data.</text>
</comment>
<dbReference type="InterPro" id="IPR027383">
    <property type="entry name" value="Znf_put"/>
</dbReference>
<proteinExistence type="predicted"/>
<dbReference type="Pfam" id="PF13490">
    <property type="entry name" value="zf-HC2"/>
    <property type="match status" value="1"/>
</dbReference>
<evidence type="ECO:0000256" key="2">
    <source>
        <dbReference type="SAM" id="Phobius"/>
    </source>
</evidence>
<name>A0A6L9L5M8_9BACT</name>
<dbReference type="InterPro" id="IPR011989">
    <property type="entry name" value="ARM-like"/>
</dbReference>
<dbReference type="InterPro" id="IPR000357">
    <property type="entry name" value="HEAT"/>
</dbReference>
<dbReference type="RefSeq" id="WP_163949669.1">
    <property type="nucleotide sequence ID" value="NZ_JAAFZH010000005.1"/>
</dbReference>
<dbReference type="InterPro" id="IPR016024">
    <property type="entry name" value="ARM-type_fold"/>
</dbReference>
<evidence type="ECO:0000259" key="3">
    <source>
        <dbReference type="Pfam" id="PF13490"/>
    </source>
</evidence>
<dbReference type="SUPFAM" id="SSF48371">
    <property type="entry name" value="ARM repeat"/>
    <property type="match status" value="1"/>
</dbReference>
<keyword evidence="1" id="KW-0677">Repeat</keyword>
<organism evidence="4 5">
    <name type="scientific">Spirosoma terrae</name>
    <dbReference type="NCBI Taxonomy" id="1968276"/>
    <lineage>
        <taxon>Bacteria</taxon>
        <taxon>Pseudomonadati</taxon>
        <taxon>Bacteroidota</taxon>
        <taxon>Cytophagia</taxon>
        <taxon>Cytophagales</taxon>
        <taxon>Cytophagaceae</taxon>
        <taxon>Spirosoma</taxon>
    </lineage>
</organism>
<dbReference type="Gene3D" id="1.25.10.10">
    <property type="entry name" value="Leucine-rich Repeat Variant"/>
    <property type="match status" value="1"/>
</dbReference>
<keyword evidence="2" id="KW-1133">Transmembrane helix</keyword>
<keyword evidence="2" id="KW-0812">Transmembrane</keyword>
<gene>
    <name evidence="4" type="ORF">GK108_13615</name>
</gene>
<evidence type="ECO:0000256" key="1">
    <source>
        <dbReference type="ARBA" id="ARBA00022737"/>
    </source>
</evidence>
<feature type="domain" description="Putative zinc-finger" evidence="3">
    <location>
        <begin position="4"/>
        <end position="37"/>
    </location>
</feature>
<dbReference type="AlphaFoldDB" id="A0A6L9L5M8"/>
<keyword evidence="2" id="KW-0472">Membrane</keyword>
<dbReference type="Pfam" id="PF02985">
    <property type="entry name" value="HEAT"/>
    <property type="match status" value="1"/>
</dbReference>
<dbReference type="InterPro" id="IPR041916">
    <property type="entry name" value="Anti_sigma_zinc_sf"/>
</dbReference>
<dbReference type="Gene3D" id="1.10.10.1320">
    <property type="entry name" value="Anti-sigma factor, zinc-finger domain"/>
    <property type="match status" value="1"/>
</dbReference>
<dbReference type="Proteomes" id="UP000474175">
    <property type="component" value="Unassembled WGS sequence"/>
</dbReference>
<sequence length="275" mass="31544">MKKCDKIKPLFFSYFNHELSRDEELSLETHLQTCPDCKSEFDTIQAVWESLGNLPEPPVDPIVITQFTNMLNSYQEAGPRKTYLQQLIANFSNFFNQLGQRHYYPRFAYSLLLILISFSLGYYFSRVSDAGGNYAHHDKSSVIADKADKKDLFTLLNSPYAPVRLRAVAYSNDLPSLDSTIVYALITTLNNDTNDNVRLAALESLSRLSHNPYVRQELIKSLTNQESPIVQVALIDLMLELQEKRSIKYFKKMLKRNSLNSIVKSRITETIQKLG</sequence>
<dbReference type="EMBL" id="JAAFZH010000005">
    <property type="protein sequence ID" value="NDU95915.1"/>
    <property type="molecule type" value="Genomic_DNA"/>
</dbReference>
<evidence type="ECO:0000313" key="5">
    <source>
        <dbReference type="Proteomes" id="UP000474175"/>
    </source>
</evidence>
<reference evidence="4 5" key="1">
    <citation type="submission" date="2020-02" db="EMBL/GenBank/DDBJ databases">
        <title>Draft genome sequence of two Spirosoma agri KCTC 52727 and Spirosoma terrae KCTC 52035.</title>
        <authorList>
            <person name="Rojas J."/>
            <person name="Ambika Manirajan B."/>
            <person name="Suarez C."/>
            <person name="Ratering S."/>
            <person name="Schnell S."/>
        </authorList>
    </citation>
    <scope>NUCLEOTIDE SEQUENCE [LARGE SCALE GENOMIC DNA]</scope>
    <source>
        <strain evidence="4 5">KCTC 52035</strain>
    </source>
</reference>
<accession>A0A6L9L5M8</accession>
<evidence type="ECO:0000313" key="4">
    <source>
        <dbReference type="EMBL" id="NDU95915.1"/>
    </source>
</evidence>
<protein>
    <submittedName>
        <fullName evidence="4">HEAT repeat domain-containing protein</fullName>
    </submittedName>
</protein>
<feature type="transmembrane region" description="Helical" evidence="2">
    <location>
        <begin position="107"/>
        <end position="124"/>
    </location>
</feature>